<evidence type="ECO:0000256" key="1">
    <source>
        <dbReference type="ARBA" id="ARBA00004141"/>
    </source>
</evidence>
<reference evidence="7 8" key="1">
    <citation type="journal article" date="2019" name="Genome Biol. Evol.">
        <title>Day and night: Metabolic profiles and evolutionary relationships of six axenic non-marine cyanobacteria.</title>
        <authorList>
            <person name="Will S.E."/>
            <person name="Henke P."/>
            <person name="Boedeker C."/>
            <person name="Huang S."/>
            <person name="Brinkmann H."/>
            <person name="Rohde M."/>
            <person name="Jarek M."/>
            <person name="Friedl T."/>
            <person name="Seufert S."/>
            <person name="Schumacher M."/>
            <person name="Overmann J."/>
            <person name="Neumann-Schaal M."/>
            <person name="Petersen J."/>
        </authorList>
    </citation>
    <scope>NUCLEOTIDE SEQUENCE [LARGE SCALE GENOMIC DNA]</scope>
    <source>
        <strain evidence="7 8">SAG 39.79</strain>
    </source>
</reference>
<evidence type="ECO:0000256" key="5">
    <source>
        <dbReference type="ARBA" id="ARBA00023136"/>
    </source>
</evidence>
<evidence type="ECO:0000313" key="8">
    <source>
        <dbReference type="Proteomes" id="UP000282574"/>
    </source>
</evidence>
<evidence type="ECO:0000256" key="4">
    <source>
        <dbReference type="ARBA" id="ARBA00022989"/>
    </source>
</evidence>
<evidence type="ECO:0000256" key="6">
    <source>
        <dbReference type="SAM" id="Phobius"/>
    </source>
</evidence>
<dbReference type="AlphaFoldDB" id="A0AB37UIE3"/>
<comment type="similarity">
    <text evidence="2">Belongs to the autoinducer-2 exporter (AI-2E) (TC 2.A.86) family.</text>
</comment>
<feature type="transmembrane region" description="Helical" evidence="6">
    <location>
        <begin position="235"/>
        <end position="258"/>
    </location>
</feature>
<evidence type="ECO:0000256" key="2">
    <source>
        <dbReference type="ARBA" id="ARBA00009773"/>
    </source>
</evidence>
<gene>
    <name evidence="7" type="ORF">DSM107010_35470</name>
</gene>
<accession>A0AB37UIE3</accession>
<dbReference type="Proteomes" id="UP000282574">
    <property type="component" value="Unassembled WGS sequence"/>
</dbReference>
<dbReference type="Pfam" id="PF01594">
    <property type="entry name" value="AI-2E_transport"/>
    <property type="match status" value="1"/>
</dbReference>
<dbReference type="PANTHER" id="PTHR21716:SF66">
    <property type="entry name" value="TRANSPORT PROTEIN SLL0063-RELATED"/>
    <property type="match status" value="1"/>
</dbReference>
<comment type="caution">
    <text evidence="7">The sequence shown here is derived from an EMBL/GenBank/DDBJ whole genome shotgun (WGS) entry which is preliminary data.</text>
</comment>
<feature type="transmembrane region" description="Helical" evidence="6">
    <location>
        <begin position="209"/>
        <end position="229"/>
    </location>
</feature>
<dbReference type="RefSeq" id="WP_106169024.1">
    <property type="nucleotide sequence ID" value="NZ_JAVKZF010000002.1"/>
</dbReference>
<feature type="transmembrane region" description="Helical" evidence="6">
    <location>
        <begin position="151"/>
        <end position="177"/>
    </location>
</feature>
<evidence type="ECO:0000256" key="3">
    <source>
        <dbReference type="ARBA" id="ARBA00022692"/>
    </source>
</evidence>
<feature type="transmembrane region" description="Helical" evidence="6">
    <location>
        <begin position="67"/>
        <end position="92"/>
    </location>
</feature>
<dbReference type="PANTHER" id="PTHR21716">
    <property type="entry name" value="TRANSMEMBRANE PROTEIN"/>
    <property type="match status" value="1"/>
</dbReference>
<dbReference type="InterPro" id="IPR002549">
    <property type="entry name" value="AI-2E-like"/>
</dbReference>
<sequence>MRRSASWQRLAIYGLSGPVIALNIWLLSQAFQYFQHTIAVLTIAAILAFLLNYPVRFFERVGFSRSQAVIVVLFLSLVLLVAIGLTLVPLVYDQTIELIQRIPDWLNTIQTQLGRLDSWARVRKLPLDLSGFSNRVNDTIERRLPSIPEQAFGVALGTLSWLIETILVVVLAFYMLLYGDRLWRGLISFLPPEIGLPFSASLRLNFQNFFLTQLLLGLFMFAALTPIFVVLNVPFALLFALLIGVAELIPFIGASLGIGTVTLLVMVQNWLLGLQVALAAIVLQQIKDNVLAPRLMGNFTGLNPIWIFIAILTGAEMGGFLGAIVAVPLAGTIKNTIDAIRNLRRSTVAAKITITHEDATSTEGKDNLSF</sequence>
<name>A0AB37UIE3_9CYAN</name>
<feature type="transmembrane region" description="Helical" evidence="6">
    <location>
        <begin position="306"/>
        <end position="331"/>
    </location>
</feature>
<comment type="subcellular location">
    <subcellularLocation>
        <location evidence="1">Membrane</location>
        <topology evidence="1">Multi-pass membrane protein</topology>
    </subcellularLocation>
</comment>
<feature type="transmembrane region" description="Helical" evidence="6">
    <location>
        <begin position="37"/>
        <end position="55"/>
    </location>
</feature>
<keyword evidence="8" id="KW-1185">Reference proteome</keyword>
<feature type="transmembrane region" description="Helical" evidence="6">
    <location>
        <begin position="270"/>
        <end position="286"/>
    </location>
</feature>
<dbReference type="GO" id="GO:0055085">
    <property type="term" value="P:transmembrane transport"/>
    <property type="evidence" value="ECO:0007669"/>
    <property type="project" value="TreeGrafter"/>
</dbReference>
<keyword evidence="4 6" id="KW-1133">Transmembrane helix</keyword>
<organism evidence="7 8">
    <name type="scientific">Chroococcidiopsis cubana SAG 39.79</name>
    <dbReference type="NCBI Taxonomy" id="388085"/>
    <lineage>
        <taxon>Bacteria</taxon>
        <taxon>Bacillati</taxon>
        <taxon>Cyanobacteriota</taxon>
        <taxon>Cyanophyceae</taxon>
        <taxon>Chroococcidiopsidales</taxon>
        <taxon>Chroococcidiopsidaceae</taxon>
        <taxon>Chroococcidiopsis</taxon>
    </lineage>
</organism>
<dbReference type="EMBL" id="RSCK01000030">
    <property type="protein sequence ID" value="RUT11153.1"/>
    <property type="molecule type" value="Genomic_DNA"/>
</dbReference>
<feature type="transmembrane region" description="Helical" evidence="6">
    <location>
        <begin position="12"/>
        <end position="31"/>
    </location>
</feature>
<dbReference type="GO" id="GO:0016020">
    <property type="term" value="C:membrane"/>
    <property type="evidence" value="ECO:0007669"/>
    <property type="project" value="UniProtKB-SubCell"/>
</dbReference>
<evidence type="ECO:0000313" key="7">
    <source>
        <dbReference type="EMBL" id="RUT11153.1"/>
    </source>
</evidence>
<protein>
    <submittedName>
        <fullName evidence="7">AI-2E family transporter</fullName>
    </submittedName>
</protein>
<keyword evidence="5 6" id="KW-0472">Membrane</keyword>
<keyword evidence="3 6" id="KW-0812">Transmembrane</keyword>
<proteinExistence type="inferred from homology"/>